<gene>
    <name evidence="1" type="ORF">DAMNIGENAA_29820</name>
</gene>
<proteinExistence type="predicted"/>
<organism evidence="1 2">
    <name type="scientific">Desulforhabdus amnigena</name>
    <dbReference type="NCBI Taxonomy" id="40218"/>
    <lineage>
        <taxon>Bacteria</taxon>
        <taxon>Pseudomonadati</taxon>
        <taxon>Thermodesulfobacteriota</taxon>
        <taxon>Syntrophobacteria</taxon>
        <taxon>Syntrophobacterales</taxon>
        <taxon>Syntrophobacteraceae</taxon>
        <taxon>Desulforhabdus</taxon>
    </lineage>
</organism>
<dbReference type="EMBL" id="BSDR01000001">
    <property type="protein sequence ID" value="GLI35549.1"/>
    <property type="molecule type" value="Genomic_DNA"/>
</dbReference>
<name>A0A9W6L9H9_9BACT</name>
<reference evidence="1" key="1">
    <citation type="submission" date="2022-12" db="EMBL/GenBank/DDBJ databases">
        <title>Reference genome sequencing for broad-spectrum identification of bacterial and archaeal isolates by mass spectrometry.</title>
        <authorList>
            <person name="Sekiguchi Y."/>
            <person name="Tourlousse D.M."/>
        </authorList>
    </citation>
    <scope>NUCLEOTIDE SEQUENCE</scope>
    <source>
        <strain evidence="1">ASRB1</strain>
    </source>
</reference>
<sequence length="83" mass="9325">MKKGFILYVTEGKNALQDTMDLDETRNRLGADRVCLATSESDIAYGWWKMMTQGVHTVFCVRAAYSEAQDAFEIQGTPLRLCG</sequence>
<dbReference type="AlphaFoldDB" id="A0A9W6L9H9"/>
<dbReference type="Proteomes" id="UP001144372">
    <property type="component" value="Unassembled WGS sequence"/>
</dbReference>
<evidence type="ECO:0000313" key="2">
    <source>
        <dbReference type="Proteomes" id="UP001144372"/>
    </source>
</evidence>
<accession>A0A9W6L9H9</accession>
<comment type="caution">
    <text evidence="1">The sequence shown here is derived from an EMBL/GenBank/DDBJ whole genome shotgun (WGS) entry which is preliminary data.</text>
</comment>
<protein>
    <submittedName>
        <fullName evidence="1">Uncharacterized protein</fullName>
    </submittedName>
</protein>
<evidence type="ECO:0000313" key="1">
    <source>
        <dbReference type="EMBL" id="GLI35549.1"/>
    </source>
</evidence>
<dbReference type="RefSeq" id="WP_281795485.1">
    <property type="nucleotide sequence ID" value="NZ_BSDR01000001.1"/>
</dbReference>
<keyword evidence="2" id="KW-1185">Reference proteome</keyword>